<evidence type="ECO:0000313" key="1">
    <source>
        <dbReference type="EMBL" id="KAF7829801.1"/>
    </source>
</evidence>
<dbReference type="AlphaFoldDB" id="A0A834U090"/>
<proteinExistence type="predicted"/>
<reference evidence="1" key="1">
    <citation type="submission" date="2020-09" db="EMBL/GenBank/DDBJ databases">
        <title>Genome-Enabled Discovery of Anthraquinone Biosynthesis in Senna tora.</title>
        <authorList>
            <person name="Kang S.-H."/>
            <person name="Pandey R.P."/>
            <person name="Lee C.-M."/>
            <person name="Sim J.-S."/>
            <person name="Jeong J.-T."/>
            <person name="Choi B.-S."/>
            <person name="Jung M."/>
            <person name="Ginzburg D."/>
            <person name="Zhao K."/>
            <person name="Won S.Y."/>
            <person name="Oh T.-J."/>
            <person name="Yu Y."/>
            <person name="Kim N.-H."/>
            <person name="Lee O.R."/>
            <person name="Lee T.-H."/>
            <person name="Bashyal P."/>
            <person name="Kim T.-S."/>
            <person name="Lee W.-H."/>
            <person name="Kawkins C."/>
            <person name="Kim C.-K."/>
            <person name="Kim J.S."/>
            <person name="Ahn B.O."/>
            <person name="Rhee S.Y."/>
            <person name="Sohng J.K."/>
        </authorList>
    </citation>
    <scope>NUCLEOTIDE SEQUENCE</scope>
    <source>
        <tissue evidence="1">Leaf</tissue>
    </source>
</reference>
<dbReference type="Proteomes" id="UP000634136">
    <property type="component" value="Unassembled WGS sequence"/>
</dbReference>
<name>A0A834U090_9FABA</name>
<comment type="caution">
    <text evidence="1">The sequence shown here is derived from an EMBL/GenBank/DDBJ whole genome shotgun (WGS) entry which is preliminary data.</text>
</comment>
<protein>
    <submittedName>
        <fullName evidence="1">Sister chromatid cohesion protein PDS5-like protein</fullName>
    </submittedName>
</protein>
<sequence length="304" mass="34188">MKVLKRRAVAVGLSSKKQSHRRRRRSSSEWVAGDRGCSVAVRVPIFCTLFASLSMASSSIGESRGIPVVGIRNTYCECGIRARIMISESERNPNRLYATCAKYPKCNYYVWLTPRRVGDLEPGNQETNNSEQAPIDNVDLAMFKARVAKIESMLGWIKMCIAFIPKVALNVHKQLRLSSGGTFHSFKPNVKPIHGSVYCFHTVVYTLHGGINSSQEAERRIHLLHHPTLSLLLWLSEHLRPFLFEHVPSFDPLSSVLHTNGLGKVQISYCTECFHQLHQNEVGKVKGVLSVDAVHDKLLRRTSI</sequence>
<accession>A0A834U090</accession>
<dbReference type="OrthoDB" id="2009526at2759"/>
<dbReference type="EMBL" id="JAAIUW010000005">
    <property type="protein sequence ID" value="KAF7829801.1"/>
    <property type="molecule type" value="Genomic_DNA"/>
</dbReference>
<gene>
    <name evidence="1" type="ORF">G2W53_012134</name>
</gene>
<evidence type="ECO:0000313" key="2">
    <source>
        <dbReference type="Proteomes" id="UP000634136"/>
    </source>
</evidence>
<organism evidence="1 2">
    <name type="scientific">Senna tora</name>
    <dbReference type="NCBI Taxonomy" id="362788"/>
    <lineage>
        <taxon>Eukaryota</taxon>
        <taxon>Viridiplantae</taxon>
        <taxon>Streptophyta</taxon>
        <taxon>Embryophyta</taxon>
        <taxon>Tracheophyta</taxon>
        <taxon>Spermatophyta</taxon>
        <taxon>Magnoliopsida</taxon>
        <taxon>eudicotyledons</taxon>
        <taxon>Gunneridae</taxon>
        <taxon>Pentapetalae</taxon>
        <taxon>rosids</taxon>
        <taxon>fabids</taxon>
        <taxon>Fabales</taxon>
        <taxon>Fabaceae</taxon>
        <taxon>Caesalpinioideae</taxon>
        <taxon>Cassia clade</taxon>
        <taxon>Senna</taxon>
    </lineage>
</organism>
<keyword evidence="2" id="KW-1185">Reference proteome</keyword>